<evidence type="ECO:0000313" key="1">
    <source>
        <dbReference type="EMBL" id="KJF77934.1"/>
    </source>
</evidence>
<dbReference type="AlphaFoldDB" id="A0A0D8L848"/>
<protein>
    <submittedName>
        <fullName evidence="1">Uncharacterized protein</fullName>
    </submittedName>
</protein>
<comment type="caution">
    <text evidence="1">The sequence shown here is derived from an EMBL/GenBank/DDBJ whole genome shotgun (WGS) entry which is preliminary data.</text>
</comment>
<reference evidence="1 2" key="1">
    <citation type="submission" date="2015-02" db="EMBL/GenBank/DDBJ databases">
        <title>Whole genome shotgun sequencing of cultured foodborne pathogen.</title>
        <authorList>
            <person name="Timme R."/>
            <person name="Allard M.W."/>
            <person name="Strain E."/>
            <person name="Evans P.S."/>
            <person name="Brown E."/>
        </authorList>
    </citation>
    <scope>NUCLEOTIDE SEQUENCE [LARGE SCALE GENOMIC DNA]</scope>
    <source>
        <strain evidence="1 2">GCSL-TSO-24</strain>
    </source>
</reference>
<dbReference type="Proteomes" id="UP000032582">
    <property type="component" value="Unassembled WGS sequence"/>
</dbReference>
<dbReference type="PATRIC" id="fig|582.24.peg.2955"/>
<gene>
    <name evidence="1" type="ORF">UA45_09450</name>
</gene>
<accession>A0A0D8L848</accession>
<proteinExistence type="predicted"/>
<organism evidence="1 2">
    <name type="scientific">Morganella morganii</name>
    <name type="common">Proteus morganii</name>
    <dbReference type="NCBI Taxonomy" id="582"/>
    <lineage>
        <taxon>Bacteria</taxon>
        <taxon>Pseudomonadati</taxon>
        <taxon>Pseudomonadota</taxon>
        <taxon>Gammaproteobacteria</taxon>
        <taxon>Enterobacterales</taxon>
        <taxon>Morganellaceae</taxon>
        <taxon>Morganella</taxon>
    </lineage>
</organism>
<dbReference type="EMBL" id="JZSH01000090">
    <property type="protein sequence ID" value="KJF77934.1"/>
    <property type="molecule type" value="Genomic_DNA"/>
</dbReference>
<name>A0A0D8L848_MORMO</name>
<sequence>MSDSLTRHTPVNGHKIHRHYLPVFKGKLPAIAAVRRFSAALSRHDWNRNPHIYNLRCERNQRVSVRSERRETWYALALAMMPMRTITGQ</sequence>
<evidence type="ECO:0000313" key="2">
    <source>
        <dbReference type="Proteomes" id="UP000032582"/>
    </source>
</evidence>